<proteinExistence type="predicted"/>
<dbReference type="RefSeq" id="WP_121837496.1">
    <property type="nucleotide sequence ID" value="NZ_ML014756.1"/>
</dbReference>
<dbReference type="Pfam" id="PF22011">
    <property type="entry name" value="DUF6931"/>
    <property type="match status" value="1"/>
</dbReference>
<sequence length="189" mass="21036">MKLLKIPYDTPQKLFSIYQPNADYILFSEPFPTPYELIQNSRTNENFSHVITFLAHGLPIREAVWWAVCCASKRTDWNESELNAIQSARAWVHAPDEANRRYAEDMAKKAGLESGAGWAAQSAFWSGGSMIDPDSPEVLPPAYLYAQAVSGCITLTAVLPYGENAEQRYNEFIDIGLNIAMGGNGKVEK</sequence>
<dbReference type="AlphaFoldDB" id="A0A3L8Q0X7"/>
<comment type="caution">
    <text evidence="1">The sequence shown here is derived from an EMBL/GenBank/DDBJ whole genome shotgun (WGS) entry which is preliminary data.</text>
</comment>
<name>A0A3L8Q0X7_9GAMM</name>
<organism evidence="1 2">
    <name type="scientific">Parashewanella curva</name>
    <dbReference type="NCBI Taxonomy" id="2338552"/>
    <lineage>
        <taxon>Bacteria</taxon>
        <taxon>Pseudomonadati</taxon>
        <taxon>Pseudomonadota</taxon>
        <taxon>Gammaproteobacteria</taxon>
        <taxon>Alteromonadales</taxon>
        <taxon>Shewanellaceae</taxon>
        <taxon>Parashewanella</taxon>
    </lineage>
</organism>
<protein>
    <submittedName>
        <fullName evidence="1">Twin-arginine translocation pathway signal</fullName>
    </submittedName>
</protein>
<dbReference type="InterPro" id="IPR053855">
    <property type="entry name" value="DUF6931"/>
</dbReference>
<accession>A0A3L8Q0X7</accession>
<dbReference type="EMBL" id="QZEI01000005">
    <property type="protein sequence ID" value="RLV61234.1"/>
    <property type="molecule type" value="Genomic_DNA"/>
</dbReference>
<gene>
    <name evidence="1" type="ORF">D5018_02970</name>
</gene>
<evidence type="ECO:0000313" key="1">
    <source>
        <dbReference type="EMBL" id="RLV61234.1"/>
    </source>
</evidence>
<reference evidence="1 2" key="1">
    <citation type="submission" date="2018-09" db="EMBL/GenBank/DDBJ databases">
        <title>Phylogeny of the Shewanellaceae, and recommendation for two new genera, Pseudoshewanella and Parashewanella.</title>
        <authorList>
            <person name="Wang G."/>
        </authorList>
    </citation>
    <scope>NUCLEOTIDE SEQUENCE [LARGE SCALE GENOMIC DNA]</scope>
    <source>
        <strain evidence="1 2">C51</strain>
    </source>
</reference>
<dbReference type="OrthoDB" id="5572566at2"/>
<keyword evidence="2" id="KW-1185">Reference proteome</keyword>
<evidence type="ECO:0000313" key="2">
    <source>
        <dbReference type="Proteomes" id="UP000281474"/>
    </source>
</evidence>
<dbReference type="Proteomes" id="UP000281474">
    <property type="component" value="Unassembled WGS sequence"/>
</dbReference>